<dbReference type="PROSITE" id="PS50088">
    <property type="entry name" value="ANK_REPEAT"/>
    <property type="match status" value="1"/>
</dbReference>
<sequence length="123" mass="13366">MRTGSTSAGIRHCPTRERGNLQVVQELLNRHGDQADLKDGDGIRAVLSYAAGRGHLEVAQTLLERENVEADSTDAIGRSPLSYARADSMDNIGRTPLSYAAEKGHVDIVEKLLTLEVVKPNTE</sequence>
<organism evidence="4 5">
    <name type="scientific">Purpureocillium lilacinum</name>
    <name type="common">Paecilomyces lilacinus</name>
    <dbReference type="NCBI Taxonomy" id="33203"/>
    <lineage>
        <taxon>Eukaryota</taxon>
        <taxon>Fungi</taxon>
        <taxon>Dikarya</taxon>
        <taxon>Ascomycota</taxon>
        <taxon>Pezizomycotina</taxon>
        <taxon>Sordariomycetes</taxon>
        <taxon>Hypocreomycetidae</taxon>
        <taxon>Hypocreales</taxon>
        <taxon>Ophiocordycipitaceae</taxon>
        <taxon>Purpureocillium</taxon>
    </lineage>
</organism>
<dbReference type="PROSITE" id="PS50297">
    <property type="entry name" value="ANK_REP_REGION"/>
    <property type="match status" value="1"/>
</dbReference>
<dbReference type="PANTHER" id="PTHR24166:SF48">
    <property type="entry name" value="PROTEIN VAPYRIN"/>
    <property type="match status" value="1"/>
</dbReference>
<evidence type="ECO:0000256" key="3">
    <source>
        <dbReference type="PROSITE-ProRule" id="PRU00023"/>
    </source>
</evidence>
<dbReference type="InterPro" id="IPR050889">
    <property type="entry name" value="Dendritic_Spine_Reg/Scaffold"/>
</dbReference>
<accession>A0ABR0BDM2</accession>
<evidence type="ECO:0008006" key="6">
    <source>
        <dbReference type="Google" id="ProtNLM"/>
    </source>
</evidence>
<dbReference type="PANTHER" id="PTHR24166">
    <property type="entry name" value="ROLLING PEBBLES, ISOFORM B"/>
    <property type="match status" value="1"/>
</dbReference>
<evidence type="ECO:0000256" key="1">
    <source>
        <dbReference type="ARBA" id="ARBA00022737"/>
    </source>
</evidence>
<gene>
    <name evidence="4" type="ORF">Purlil1_13662</name>
</gene>
<feature type="repeat" description="ANK" evidence="3">
    <location>
        <begin position="92"/>
        <end position="113"/>
    </location>
</feature>
<proteinExistence type="predicted"/>
<reference evidence="4 5" key="1">
    <citation type="journal article" date="2024" name="Microbiol. Resour. Announc.">
        <title>Genome annotations for the ascomycete fungi Trichoderma harzianum, Trichoderma aggressivum, and Purpureocillium lilacinum.</title>
        <authorList>
            <person name="Beijen E.P.W."/>
            <person name="Ohm R.A."/>
        </authorList>
    </citation>
    <scope>NUCLEOTIDE SEQUENCE [LARGE SCALE GENOMIC DNA]</scope>
    <source>
        <strain evidence="4 5">CBS 150709</strain>
    </source>
</reference>
<name>A0ABR0BDM2_PURLI</name>
<dbReference type="SMART" id="SM00248">
    <property type="entry name" value="ANK"/>
    <property type="match status" value="2"/>
</dbReference>
<evidence type="ECO:0000313" key="4">
    <source>
        <dbReference type="EMBL" id="KAK4069650.1"/>
    </source>
</evidence>
<keyword evidence="2 3" id="KW-0040">ANK repeat</keyword>
<evidence type="ECO:0000256" key="2">
    <source>
        <dbReference type="ARBA" id="ARBA00023043"/>
    </source>
</evidence>
<dbReference type="Gene3D" id="1.25.40.20">
    <property type="entry name" value="Ankyrin repeat-containing domain"/>
    <property type="match status" value="2"/>
</dbReference>
<keyword evidence="5" id="KW-1185">Reference proteome</keyword>
<dbReference type="SUPFAM" id="SSF48403">
    <property type="entry name" value="Ankyrin repeat"/>
    <property type="match status" value="1"/>
</dbReference>
<dbReference type="EMBL" id="JAWRVI010000271">
    <property type="protein sequence ID" value="KAK4069650.1"/>
    <property type="molecule type" value="Genomic_DNA"/>
</dbReference>
<dbReference type="Proteomes" id="UP001287286">
    <property type="component" value="Unassembled WGS sequence"/>
</dbReference>
<evidence type="ECO:0000313" key="5">
    <source>
        <dbReference type="Proteomes" id="UP001287286"/>
    </source>
</evidence>
<dbReference type="Pfam" id="PF12796">
    <property type="entry name" value="Ank_2"/>
    <property type="match status" value="1"/>
</dbReference>
<protein>
    <recommendedName>
        <fullName evidence="6">Ankyrin repeats (3 copies) domain-containing protein</fullName>
    </recommendedName>
</protein>
<dbReference type="InterPro" id="IPR036770">
    <property type="entry name" value="Ankyrin_rpt-contain_sf"/>
</dbReference>
<keyword evidence="1" id="KW-0677">Repeat</keyword>
<comment type="caution">
    <text evidence="4">The sequence shown here is derived from an EMBL/GenBank/DDBJ whole genome shotgun (WGS) entry which is preliminary data.</text>
</comment>
<dbReference type="InterPro" id="IPR002110">
    <property type="entry name" value="Ankyrin_rpt"/>
</dbReference>